<dbReference type="Proteomes" id="UP001642483">
    <property type="component" value="Unassembled WGS sequence"/>
</dbReference>
<evidence type="ECO:0000313" key="4">
    <source>
        <dbReference type="EMBL" id="CAK8684670.1"/>
    </source>
</evidence>
<dbReference type="Gene3D" id="3.30.710.10">
    <property type="entry name" value="Potassium Channel Kv1.1, Chain A"/>
    <property type="match status" value="1"/>
</dbReference>
<dbReference type="PROSITE" id="PS50097">
    <property type="entry name" value="BTB"/>
    <property type="match status" value="1"/>
</dbReference>
<dbReference type="SUPFAM" id="SSF54695">
    <property type="entry name" value="POZ domain"/>
    <property type="match status" value="1"/>
</dbReference>
<evidence type="ECO:0000259" key="3">
    <source>
        <dbReference type="PROSITE" id="PS50097"/>
    </source>
</evidence>
<evidence type="ECO:0000256" key="1">
    <source>
        <dbReference type="ARBA" id="ARBA00022441"/>
    </source>
</evidence>
<organism evidence="4 5">
    <name type="scientific">Clavelina lepadiformis</name>
    <name type="common">Light-bulb sea squirt</name>
    <name type="synonym">Ascidia lepadiformis</name>
    <dbReference type="NCBI Taxonomy" id="159417"/>
    <lineage>
        <taxon>Eukaryota</taxon>
        <taxon>Metazoa</taxon>
        <taxon>Chordata</taxon>
        <taxon>Tunicata</taxon>
        <taxon>Ascidiacea</taxon>
        <taxon>Aplousobranchia</taxon>
        <taxon>Clavelinidae</taxon>
        <taxon>Clavelina</taxon>
    </lineage>
</organism>
<dbReference type="Pfam" id="PF00651">
    <property type="entry name" value="BTB"/>
    <property type="match status" value="1"/>
</dbReference>
<dbReference type="InterPro" id="IPR006652">
    <property type="entry name" value="Kelch_1"/>
</dbReference>
<dbReference type="InterPro" id="IPR017096">
    <property type="entry name" value="BTB-kelch_protein"/>
</dbReference>
<reference evidence="4 5" key="1">
    <citation type="submission" date="2024-02" db="EMBL/GenBank/DDBJ databases">
        <authorList>
            <person name="Daric V."/>
            <person name="Darras S."/>
        </authorList>
    </citation>
    <scope>NUCLEOTIDE SEQUENCE [LARGE SCALE GENOMIC DNA]</scope>
</reference>
<dbReference type="PIRSF" id="PIRSF037037">
    <property type="entry name" value="Kelch-like_protein_gigaxonin"/>
    <property type="match status" value="1"/>
</dbReference>
<sequence length="567" mass="64451">MVSAESLQNFHEKVETEGMLCMRSKTTDLLDYANENRQNGRFSDVSLIVEDQTIRANRMVLSCYCQYFDRMFTTEMREKYQDDIVLNGITKESMELLIEFIYTGRIVIKKENVCNLLSASDMLGVPDVRESCLEFLECSINPQTALFLLSIADLFRSEDVKHKAFDFIEEHLEEIILSDDFKKLEMDKMCLFVNEYKASQMTTFKAFTSWIREDYSNRREHFSTLFCSLELNKMPRDFLEDVVSCEELVQEHFECVKLLSKTLVEKSKRGRNLGCEGKIIAIGGSRTMKEVREVFNDFSGGNAKYPSLPDGKYAASAIYVHPRLFVIGGSKEDEDIAAANNEVLFMDFSKSELKWHEAAPMKDQRLMTATAILYGTIFTVGGLDGFGNSLSSGECYSLAFNKWDEIKPMQERRNGHALVTCRGDLYAIGGCNDGTYLNSVERLRPNKMTWDVVSPMDTIRRWLAAVVMEDRYIYAIGGCSGSDRETNLKRVEKYDVDIGKWSNVCPMQTARSAYTANVLQGKIYVVGGVDENIEVATAIDCYDPAVDKWTTVGQSKIKLFHHALAVV</sequence>
<dbReference type="Gene3D" id="2.120.10.80">
    <property type="entry name" value="Kelch-type beta propeller"/>
    <property type="match status" value="1"/>
</dbReference>
<dbReference type="InterPro" id="IPR011705">
    <property type="entry name" value="BACK"/>
</dbReference>
<dbReference type="Pfam" id="PF01344">
    <property type="entry name" value="Kelch_1"/>
    <property type="match status" value="1"/>
</dbReference>
<dbReference type="PANTHER" id="PTHR45632:SF26">
    <property type="entry name" value="BTB DOMAIN-CONTAINING PROTEIN"/>
    <property type="match status" value="1"/>
</dbReference>
<dbReference type="InterPro" id="IPR015915">
    <property type="entry name" value="Kelch-typ_b-propeller"/>
</dbReference>
<dbReference type="Pfam" id="PF07707">
    <property type="entry name" value="BACK"/>
    <property type="match status" value="1"/>
</dbReference>
<dbReference type="SMART" id="SM00225">
    <property type="entry name" value="BTB"/>
    <property type="match status" value="1"/>
</dbReference>
<keyword evidence="1" id="KW-0880">Kelch repeat</keyword>
<feature type="domain" description="BTB" evidence="3">
    <location>
        <begin position="43"/>
        <end position="110"/>
    </location>
</feature>
<dbReference type="EMBL" id="CAWYQH010000098">
    <property type="protein sequence ID" value="CAK8684670.1"/>
    <property type="molecule type" value="Genomic_DNA"/>
</dbReference>
<proteinExistence type="predicted"/>
<name>A0ABP0FZL4_CLALP</name>
<accession>A0ABP0FZL4</accession>
<gene>
    <name evidence="4" type="ORF">CVLEPA_LOCUS15649</name>
</gene>
<dbReference type="Gene3D" id="1.25.40.420">
    <property type="match status" value="1"/>
</dbReference>
<dbReference type="InterPro" id="IPR000210">
    <property type="entry name" value="BTB/POZ_dom"/>
</dbReference>
<dbReference type="SMART" id="SM00612">
    <property type="entry name" value="Kelch"/>
    <property type="match status" value="5"/>
</dbReference>
<dbReference type="InterPro" id="IPR011333">
    <property type="entry name" value="SKP1/BTB/POZ_sf"/>
</dbReference>
<evidence type="ECO:0000256" key="2">
    <source>
        <dbReference type="ARBA" id="ARBA00022737"/>
    </source>
</evidence>
<dbReference type="Pfam" id="PF24681">
    <property type="entry name" value="Kelch_KLHDC2_KLHL20_DRC7"/>
    <property type="match status" value="1"/>
</dbReference>
<protein>
    <recommendedName>
        <fullName evidence="3">BTB domain-containing protein</fullName>
    </recommendedName>
</protein>
<dbReference type="SMART" id="SM00875">
    <property type="entry name" value="BACK"/>
    <property type="match status" value="1"/>
</dbReference>
<dbReference type="SUPFAM" id="SSF117281">
    <property type="entry name" value="Kelch motif"/>
    <property type="match status" value="1"/>
</dbReference>
<dbReference type="PANTHER" id="PTHR45632">
    <property type="entry name" value="LD33804P"/>
    <property type="match status" value="1"/>
</dbReference>
<keyword evidence="2" id="KW-0677">Repeat</keyword>
<dbReference type="CDD" id="cd18186">
    <property type="entry name" value="BTB_POZ_ZBTB_KLHL-like"/>
    <property type="match status" value="1"/>
</dbReference>
<evidence type="ECO:0000313" key="5">
    <source>
        <dbReference type="Proteomes" id="UP001642483"/>
    </source>
</evidence>
<comment type="caution">
    <text evidence="4">The sequence shown here is derived from an EMBL/GenBank/DDBJ whole genome shotgun (WGS) entry which is preliminary data.</text>
</comment>
<keyword evidence="5" id="KW-1185">Reference proteome</keyword>